<sequence>MSIWDVLGIEATSEEKIIKRAYSKKLKALDTDIHHKEFIELREAYTAALNHIDLDTYEYEEEIIKTEGLENEYIQNENDDIKHNDEVNHDFTYESIVDDTDLEIDYEDYKHYLYKECLEDKLENFEFRMSVDSWIEYFSNRNISASLDYQDFISLLNFIEEMPVLPCEVWHFIKEYVVAHNTYSSLQYEDEYKRITNCIMIIDRFLSFSFTEKFGKNFSSNQNIEGLYEKISELHLSINNCDFEKAKSIYLEIKDNGYLGYWSERILKAEVNVNLVSRFKFKLLISKLLKDKSIDKYILLYLFDLFIEKEFFCICKKILKKMRKNKESNLYIILSMKLGCKRNKKRATRRLYKKYMNLTGLDYIEKNQVEFLKKFDLLSKPKWRGFSYLFNRILRWGIIIIYSMVVISVLISNPFIIIIAIIYYLYKYIKKEFFVHANNRD</sequence>
<dbReference type="GeneID" id="35557260"/>
<dbReference type="Proteomes" id="UP000007041">
    <property type="component" value="Chromosome"/>
</dbReference>
<feature type="transmembrane region" description="Helical" evidence="1">
    <location>
        <begin position="396"/>
        <end position="426"/>
    </location>
</feature>
<evidence type="ECO:0008006" key="4">
    <source>
        <dbReference type="Google" id="ProtNLM"/>
    </source>
</evidence>
<protein>
    <recommendedName>
        <fullName evidence="4">J domain-containing protein</fullName>
    </recommendedName>
</protein>
<keyword evidence="1" id="KW-1133">Transmembrane helix</keyword>
<name>E3PV33_ACESD</name>
<keyword evidence="3" id="KW-1185">Reference proteome</keyword>
<dbReference type="HOGENOM" id="CLU_620674_0_0_9"/>
<organism evidence="2 3">
    <name type="scientific">Acetoanaerobium sticklandii (strain ATCC 12662 / DSM 519 / JCM 1433 / CCUG 9281 / NCIMB 10654 / HF)</name>
    <name type="common">Clostridium sticklandii</name>
    <dbReference type="NCBI Taxonomy" id="499177"/>
    <lineage>
        <taxon>Bacteria</taxon>
        <taxon>Bacillati</taxon>
        <taxon>Bacillota</taxon>
        <taxon>Clostridia</taxon>
        <taxon>Peptostreptococcales</taxon>
        <taxon>Filifactoraceae</taxon>
        <taxon>Acetoanaerobium</taxon>
    </lineage>
</organism>
<gene>
    <name evidence="2" type="ordered locus">CLOST_0383</name>
</gene>
<dbReference type="BioCyc" id="CSTI499177:GJE9-393-MONOMER"/>
<keyword evidence="1" id="KW-0812">Transmembrane</keyword>
<keyword evidence="1" id="KW-0472">Membrane</keyword>
<evidence type="ECO:0000313" key="3">
    <source>
        <dbReference type="Proteomes" id="UP000007041"/>
    </source>
</evidence>
<dbReference type="AlphaFoldDB" id="E3PV33"/>
<evidence type="ECO:0000256" key="1">
    <source>
        <dbReference type="SAM" id="Phobius"/>
    </source>
</evidence>
<proteinExistence type="predicted"/>
<dbReference type="STRING" id="1511.CLOST_0383"/>
<dbReference type="KEGG" id="cst:CLOST_0383"/>
<dbReference type="EMBL" id="FP565809">
    <property type="protein sequence ID" value="CBH20513.1"/>
    <property type="molecule type" value="Genomic_DNA"/>
</dbReference>
<accession>E3PV33</accession>
<evidence type="ECO:0000313" key="2">
    <source>
        <dbReference type="EMBL" id="CBH20513.1"/>
    </source>
</evidence>
<reference evidence="3" key="1">
    <citation type="journal article" date="2010" name="BMC Genomics">
        <title>Clostridium sticklandii, a specialist in amino acid degradation:revisiting its metabolism through its genome sequence.</title>
        <authorList>
            <person name="Fonknechten N."/>
            <person name="Chaussonnerie S."/>
            <person name="Tricot S."/>
            <person name="Lajus A."/>
            <person name="Andreesen J.R."/>
            <person name="Perchat N."/>
            <person name="Pelletier E."/>
            <person name="Gouyvenoux M."/>
            <person name="Barbe V."/>
            <person name="Salanoubat M."/>
            <person name="Le Paslier D."/>
            <person name="Weissenbach J."/>
            <person name="Cohen G.N."/>
            <person name="Kreimeyer A."/>
        </authorList>
    </citation>
    <scope>NUCLEOTIDE SEQUENCE [LARGE SCALE GENOMIC DNA]</scope>
    <source>
        <strain evidence="3">ATCC 12662 / DSM 519 / JCM 1433 / CCUG 9281 / NCIMB 10654 / HF</strain>
    </source>
</reference>